<keyword evidence="3 5" id="KW-0238">DNA-binding</keyword>
<proteinExistence type="predicted"/>
<keyword evidence="2" id="KW-0805">Transcription regulation</keyword>
<feature type="domain" description="HTH tetR-type" evidence="7">
    <location>
        <begin position="10"/>
        <end position="70"/>
    </location>
</feature>
<feature type="region of interest" description="Disordered" evidence="6">
    <location>
        <begin position="204"/>
        <end position="224"/>
    </location>
</feature>
<dbReference type="PRINTS" id="PR00455">
    <property type="entry name" value="HTHTETR"/>
</dbReference>
<dbReference type="Proteomes" id="UP001612415">
    <property type="component" value="Unassembled WGS sequence"/>
</dbReference>
<evidence type="ECO:0000256" key="4">
    <source>
        <dbReference type="ARBA" id="ARBA00023163"/>
    </source>
</evidence>
<keyword evidence="9" id="KW-1185">Reference proteome</keyword>
<dbReference type="Gene3D" id="1.10.357.10">
    <property type="entry name" value="Tetracycline Repressor, domain 2"/>
    <property type="match status" value="1"/>
</dbReference>
<name>A0ABW7Y5D6_STRCE</name>
<dbReference type="PANTHER" id="PTHR30055">
    <property type="entry name" value="HTH-TYPE TRANSCRIPTIONAL REGULATOR RUTR"/>
    <property type="match status" value="1"/>
</dbReference>
<gene>
    <name evidence="8" type="ORF">ACIA8P_23360</name>
</gene>
<dbReference type="InterPro" id="IPR050109">
    <property type="entry name" value="HTH-type_TetR-like_transc_reg"/>
</dbReference>
<dbReference type="InterPro" id="IPR039538">
    <property type="entry name" value="BetI_C"/>
</dbReference>
<comment type="caution">
    <text evidence="8">The sequence shown here is derived from an EMBL/GenBank/DDBJ whole genome shotgun (WGS) entry which is preliminary data.</text>
</comment>
<evidence type="ECO:0000256" key="6">
    <source>
        <dbReference type="SAM" id="MobiDB-lite"/>
    </source>
</evidence>
<protein>
    <submittedName>
        <fullName evidence="8">TetR/AcrR family transcriptional regulator</fullName>
    </submittedName>
</protein>
<evidence type="ECO:0000256" key="2">
    <source>
        <dbReference type="ARBA" id="ARBA00023015"/>
    </source>
</evidence>
<dbReference type="RefSeq" id="WP_398658220.1">
    <property type="nucleotide sequence ID" value="NZ_JBITDC010000008.1"/>
</dbReference>
<reference evidence="8 9" key="1">
    <citation type="submission" date="2024-10" db="EMBL/GenBank/DDBJ databases">
        <title>The Natural Products Discovery Center: Release of the First 8490 Sequenced Strains for Exploring Actinobacteria Biosynthetic Diversity.</title>
        <authorList>
            <person name="Kalkreuter E."/>
            <person name="Kautsar S.A."/>
            <person name="Yang D."/>
            <person name="Bader C.D."/>
            <person name="Teijaro C.N."/>
            <person name="Fluegel L."/>
            <person name="Davis C.M."/>
            <person name="Simpson J.R."/>
            <person name="Lauterbach L."/>
            <person name="Steele A.D."/>
            <person name="Gui C."/>
            <person name="Meng S."/>
            <person name="Li G."/>
            <person name="Viehrig K."/>
            <person name="Ye F."/>
            <person name="Su P."/>
            <person name="Kiefer A.F."/>
            <person name="Nichols A."/>
            <person name="Cepeda A.J."/>
            <person name="Yan W."/>
            <person name="Fan B."/>
            <person name="Jiang Y."/>
            <person name="Adhikari A."/>
            <person name="Zheng C.-J."/>
            <person name="Schuster L."/>
            <person name="Cowan T.M."/>
            <person name="Smanski M.J."/>
            <person name="Chevrette M.G."/>
            <person name="De Carvalho L.P.S."/>
            <person name="Shen B."/>
        </authorList>
    </citation>
    <scope>NUCLEOTIDE SEQUENCE [LARGE SCALE GENOMIC DNA]</scope>
    <source>
        <strain evidence="8 9">NPDC051599</strain>
    </source>
</reference>
<evidence type="ECO:0000259" key="7">
    <source>
        <dbReference type="PROSITE" id="PS50977"/>
    </source>
</evidence>
<accession>A0ABW7Y5D6</accession>
<dbReference type="PANTHER" id="PTHR30055:SF229">
    <property type="entry name" value="HTH-TYPE TRANSCRIPTIONAL REPRESSOR RV1474C"/>
    <property type="match status" value="1"/>
</dbReference>
<evidence type="ECO:0000256" key="1">
    <source>
        <dbReference type="ARBA" id="ARBA00022491"/>
    </source>
</evidence>
<keyword evidence="1" id="KW-0678">Repressor</keyword>
<keyword evidence="4" id="KW-0804">Transcription</keyword>
<dbReference type="InterPro" id="IPR036271">
    <property type="entry name" value="Tet_transcr_reg_TetR-rel_C_sf"/>
</dbReference>
<dbReference type="InterPro" id="IPR001647">
    <property type="entry name" value="HTH_TetR"/>
</dbReference>
<evidence type="ECO:0000256" key="3">
    <source>
        <dbReference type="ARBA" id="ARBA00023125"/>
    </source>
</evidence>
<dbReference type="InterPro" id="IPR023772">
    <property type="entry name" value="DNA-bd_HTH_TetR-type_CS"/>
</dbReference>
<dbReference type="SUPFAM" id="SSF48498">
    <property type="entry name" value="Tetracyclin repressor-like, C-terminal domain"/>
    <property type="match status" value="1"/>
</dbReference>
<dbReference type="Pfam" id="PF00440">
    <property type="entry name" value="TetR_N"/>
    <property type="match status" value="1"/>
</dbReference>
<organism evidence="8 9">
    <name type="scientific">Streptomyces cellulosae</name>
    <dbReference type="NCBI Taxonomy" id="1968"/>
    <lineage>
        <taxon>Bacteria</taxon>
        <taxon>Bacillati</taxon>
        <taxon>Actinomycetota</taxon>
        <taxon>Actinomycetes</taxon>
        <taxon>Kitasatosporales</taxon>
        <taxon>Streptomycetaceae</taxon>
        <taxon>Streptomyces</taxon>
    </lineage>
</organism>
<feature type="DNA-binding region" description="H-T-H motif" evidence="5">
    <location>
        <begin position="33"/>
        <end position="52"/>
    </location>
</feature>
<dbReference type="PROSITE" id="PS01081">
    <property type="entry name" value="HTH_TETR_1"/>
    <property type="match status" value="1"/>
</dbReference>
<dbReference type="PROSITE" id="PS50977">
    <property type="entry name" value="HTH_TETR_2"/>
    <property type="match status" value="1"/>
</dbReference>
<dbReference type="Pfam" id="PF13977">
    <property type="entry name" value="TetR_C_6"/>
    <property type="match status" value="1"/>
</dbReference>
<dbReference type="SUPFAM" id="SSF46689">
    <property type="entry name" value="Homeodomain-like"/>
    <property type="match status" value="1"/>
</dbReference>
<evidence type="ECO:0000313" key="9">
    <source>
        <dbReference type="Proteomes" id="UP001612415"/>
    </source>
</evidence>
<evidence type="ECO:0000256" key="5">
    <source>
        <dbReference type="PROSITE-ProRule" id="PRU00335"/>
    </source>
</evidence>
<dbReference type="InterPro" id="IPR009057">
    <property type="entry name" value="Homeodomain-like_sf"/>
</dbReference>
<dbReference type="EMBL" id="JBITDC010000008">
    <property type="protein sequence ID" value="MFI5677571.1"/>
    <property type="molecule type" value="Genomic_DNA"/>
</dbReference>
<sequence length="224" mass="23785">MARVSQAHLDARRRQILDAAALCFARNGFHATSMQDVLKEADLSAGAVYRYFSGKEELIAAIVGEVLASVRAAFEDAAGQYPPAPPDLLVGAVLGRTLATKASLTIDGEPAFPRLVVQVWSETVRNPKLAAVLREGYDAVGAAWERIVAGYQDAGMMRADLPAEHVARTMIAAVIGFIAQQSLFGPLPVEALQNGLRALMSMSVPESGTGTDHGSVNVPETRSN</sequence>
<evidence type="ECO:0000313" key="8">
    <source>
        <dbReference type="EMBL" id="MFI5677571.1"/>
    </source>
</evidence>